<organism evidence="1">
    <name type="scientific">Arundo donax</name>
    <name type="common">Giant reed</name>
    <name type="synonym">Donax arundinaceus</name>
    <dbReference type="NCBI Taxonomy" id="35708"/>
    <lineage>
        <taxon>Eukaryota</taxon>
        <taxon>Viridiplantae</taxon>
        <taxon>Streptophyta</taxon>
        <taxon>Embryophyta</taxon>
        <taxon>Tracheophyta</taxon>
        <taxon>Spermatophyta</taxon>
        <taxon>Magnoliopsida</taxon>
        <taxon>Liliopsida</taxon>
        <taxon>Poales</taxon>
        <taxon>Poaceae</taxon>
        <taxon>PACMAD clade</taxon>
        <taxon>Arundinoideae</taxon>
        <taxon>Arundineae</taxon>
        <taxon>Arundo</taxon>
    </lineage>
</organism>
<protein>
    <submittedName>
        <fullName evidence="1">Uncharacterized protein</fullName>
    </submittedName>
</protein>
<dbReference type="AlphaFoldDB" id="A0A0A9BYA4"/>
<sequence>MLHSELSWQWGCTTTGCDTPTRRTRSTS</sequence>
<name>A0A0A9BYA4_ARUDO</name>
<evidence type="ECO:0000313" key="1">
    <source>
        <dbReference type="EMBL" id="JAD68306.1"/>
    </source>
</evidence>
<reference evidence="1" key="2">
    <citation type="journal article" date="2015" name="Data Brief">
        <title>Shoot transcriptome of the giant reed, Arundo donax.</title>
        <authorList>
            <person name="Barrero R.A."/>
            <person name="Guerrero F.D."/>
            <person name="Moolhuijzen P."/>
            <person name="Goolsby J.A."/>
            <person name="Tidwell J."/>
            <person name="Bellgard S.E."/>
            <person name="Bellgard M.I."/>
        </authorList>
    </citation>
    <scope>NUCLEOTIDE SEQUENCE</scope>
    <source>
        <tissue evidence="1">Shoot tissue taken approximately 20 cm above the soil surface</tissue>
    </source>
</reference>
<proteinExistence type="predicted"/>
<accession>A0A0A9BYA4</accession>
<reference evidence="1" key="1">
    <citation type="submission" date="2014-09" db="EMBL/GenBank/DDBJ databases">
        <authorList>
            <person name="Magalhaes I.L.F."/>
            <person name="Oliveira U."/>
            <person name="Santos F.R."/>
            <person name="Vidigal T.H.D.A."/>
            <person name="Brescovit A.D."/>
            <person name="Santos A.J."/>
        </authorList>
    </citation>
    <scope>NUCLEOTIDE SEQUENCE</scope>
    <source>
        <tissue evidence="1">Shoot tissue taken approximately 20 cm above the soil surface</tissue>
    </source>
</reference>
<dbReference type="EMBL" id="GBRH01229589">
    <property type="protein sequence ID" value="JAD68306.1"/>
    <property type="molecule type" value="Transcribed_RNA"/>
</dbReference>